<dbReference type="EMBL" id="JABSTQ010010306">
    <property type="protein sequence ID" value="KAG0421876.1"/>
    <property type="molecule type" value="Genomic_DNA"/>
</dbReference>
<name>A0AC60PM41_IXOPE</name>
<evidence type="ECO:0000313" key="1">
    <source>
        <dbReference type="EMBL" id="KAG0421876.1"/>
    </source>
</evidence>
<accession>A0AC60PM41</accession>
<gene>
    <name evidence="1" type="ORF">HPB47_002255</name>
</gene>
<proteinExistence type="predicted"/>
<organism evidence="1 2">
    <name type="scientific">Ixodes persulcatus</name>
    <name type="common">Taiga tick</name>
    <dbReference type="NCBI Taxonomy" id="34615"/>
    <lineage>
        <taxon>Eukaryota</taxon>
        <taxon>Metazoa</taxon>
        <taxon>Ecdysozoa</taxon>
        <taxon>Arthropoda</taxon>
        <taxon>Chelicerata</taxon>
        <taxon>Arachnida</taxon>
        <taxon>Acari</taxon>
        <taxon>Parasitiformes</taxon>
        <taxon>Ixodida</taxon>
        <taxon>Ixodoidea</taxon>
        <taxon>Ixodidae</taxon>
        <taxon>Ixodinae</taxon>
        <taxon>Ixodes</taxon>
    </lineage>
</organism>
<protein>
    <submittedName>
        <fullName evidence="1">Uncharacterized protein</fullName>
    </submittedName>
</protein>
<reference evidence="1 2" key="1">
    <citation type="journal article" date="2020" name="Cell">
        <title>Large-Scale Comparative Analyses of Tick Genomes Elucidate Their Genetic Diversity and Vector Capacities.</title>
        <authorList>
            <consortium name="Tick Genome and Microbiome Consortium (TIGMIC)"/>
            <person name="Jia N."/>
            <person name="Wang J."/>
            <person name="Shi W."/>
            <person name="Du L."/>
            <person name="Sun Y."/>
            <person name="Zhan W."/>
            <person name="Jiang J.F."/>
            <person name="Wang Q."/>
            <person name="Zhang B."/>
            <person name="Ji P."/>
            <person name="Bell-Sakyi L."/>
            <person name="Cui X.M."/>
            <person name="Yuan T.T."/>
            <person name="Jiang B.G."/>
            <person name="Yang W.F."/>
            <person name="Lam T.T."/>
            <person name="Chang Q.C."/>
            <person name="Ding S.J."/>
            <person name="Wang X.J."/>
            <person name="Zhu J.G."/>
            <person name="Ruan X.D."/>
            <person name="Zhao L."/>
            <person name="Wei J.T."/>
            <person name="Ye R.Z."/>
            <person name="Que T.C."/>
            <person name="Du C.H."/>
            <person name="Zhou Y.H."/>
            <person name="Cheng J.X."/>
            <person name="Dai P.F."/>
            <person name="Guo W.B."/>
            <person name="Han X.H."/>
            <person name="Huang E.J."/>
            <person name="Li L.F."/>
            <person name="Wei W."/>
            <person name="Gao Y.C."/>
            <person name="Liu J.Z."/>
            <person name="Shao H.Z."/>
            <person name="Wang X."/>
            <person name="Wang C.C."/>
            <person name="Yang T.C."/>
            <person name="Huo Q.B."/>
            <person name="Li W."/>
            <person name="Chen H.Y."/>
            <person name="Chen S.E."/>
            <person name="Zhou L.G."/>
            <person name="Ni X.B."/>
            <person name="Tian J.H."/>
            <person name="Sheng Y."/>
            <person name="Liu T."/>
            <person name="Pan Y.S."/>
            <person name="Xia L.Y."/>
            <person name="Li J."/>
            <person name="Zhao F."/>
            <person name="Cao W.C."/>
        </authorList>
    </citation>
    <scope>NUCLEOTIDE SEQUENCE [LARGE SCALE GENOMIC DNA]</scope>
    <source>
        <strain evidence="1">Iper-2018</strain>
    </source>
</reference>
<evidence type="ECO:0000313" key="2">
    <source>
        <dbReference type="Proteomes" id="UP000805193"/>
    </source>
</evidence>
<dbReference type="Proteomes" id="UP000805193">
    <property type="component" value="Unassembled WGS sequence"/>
</dbReference>
<sequence>MHEACRDHIKSGWHQEAVEVSQNFMDVMENRQLLVVNQLDRTLQDQVQRNRVKLYSIVSTIVFCATHDLPIRGKQSDSGVFHDLLDLRVEAGDAPLREHFASAAGNAKYTSARVQNEIVTICGNMLKEEIVSEANRAVAFSVLADETADIGGTEQLSIGVRFIDKAGDEACVQNNAKSYRLLQLHLARMKHMSRNEFAALAEEVQNFYCIDNFKEESAS</sequence>
<keyword evidence="2" id="KW-1185">Reference proteome</keyword>
<comment type="caution">
    <text evidence="1">The sequence shown here is derived from an EMBL/GenBank/DDBJ whole genome shotgun (WGS) entry which is preliminary data.</text>
</comment>